<feature type="transmembrane region" description="Helical" evidence="1">
    <location>
        <begin position="181"/>
        <end position="200"/>
    </location>
</feature>
<reference evidence="3" key="2">
    <citation type="submission" date="2016-04" db="EMBL/GenBank/DDBJ databases">
        <title>First Complete Genome Sequence of a Subdivision 6 Acidobacterium.</title>
        <authorList>
            <person name="Huang S."/>
            <person name="Vieira S."/>
            <person name="Bunk B."/>
            <person name="Riedel T."/>
            <person name="Sproeer C."/>
            <person name="Overmann J."/>
        </authorList>
    </citation>
    <scope>NUCLEOTIDE SEQUENCE [LARGE SCALE GENOMIC DNA]</scope>
    <source>
        <strain evidence="3">DSM 100886 HEG_-6_39</strain>
    </source>
</reference>
<dbReference type="PANTHER" id="PTHR43596">
    <property type="entry name" value="ADP,ATP CARRIER PROTEIN"/>
    <property type="match status" value="1"/>
</dbReference>
<evidence type="ECO:0000256" key="1">
    <source>
        <dbReference type="SAM" id="Phobius"/>
    </source>
</evidence>
<feature type="transmembrane region" description="Helical" evidence="1">
    <location>
        <begin position="206"/>
        <end position="229"/>
    </location>
</feature>
<dbReference type="AlphaFoldDB" id="A0A143PIX2"/>
<sequence length="467" mass="50300">MPGAMQATSLRGSATALQAVSRVARWPDSEDGRPTATADRLLRLFGDVRHGEGPTVLTLLATLFVILCGYYICKTVREPLILADRGAEVKAYASGLQALVLMAAVPAYSRLAAHVSRRTLLVGMTLFFVVNLEIFWLLGVAGVPWLGVAFFVWVGIFNNAVIAQFWSYANDLYTPERGSRLFPVIAIGATFGSPVGAWVAGRLFDAGVSALTLLHLAAACLLVSLAGYLRVEGWHSASPPATRGNEGGSRDGFALLARNPYLRLICLLLLLLNVVNTTGEYILSREVLSMANASTACAGDSAREACIGGFYGRYFFWVNIAAIVIQSLLVSRLVRVAGIAGLLLVLPMASLVTYAMVLSGAGFQAFRWSKTIENATDYSAMNTARQMLWLPTARREKYAAKQAADTFIVRAGDVLAAGLVFAGTTWLSMERQAFAGALMVVIAMWIGVAWLLVTEYRRQQADVAPAS</sequence>
<reference evidence="2 3" key="1">
    <citation type="journal article" date="2016" name="Genome Announc.">
        <title>First Complete Genome Sequence of a Subdivision 6 Acidobacterium Strain.</title>
        <authorList>
            <person name="Huang S."/>
            <person name="Vieira S."/>
            <person name="Bunk B."/>
            <person name="Riedel T."/>
            <person name="Sproer C."/>
            <person name="Overmann J."/>
        </authorList>
    </citation>
    <scope>NUCLEOTIDE SEQUENCE [LARGE SCALE GENOMIC DNA]</scope>
    <source>
        <strain evidence="3">DSM 100886 HEG_-6_39</strain>
    </source>
</reference>
<dbReference type="SUPFAM" id="SSF103473">
    <property type="entry name" value="MFS general substrate transporter"/>
    <property type="match status" value="1"/>
</dbReference>
<feature type="transmembrane region" description="Helical" evidence="1">
    <location>
        <begin position="92"/>
        <end position="108"/>
    </location>
</feature>
<dbReference type="STRING" id="1855912.LuPra_01216"/>
<dbReference type="Proteomes" id="UP000076079">
    <property type="component" value="Chromosome"/>
</dbReference>
<dbReference type="EMBL" id="CP015136">
    <property type="protein sequence ID" value="AMY08028.1"/>
    <property type="molecule type" value="Genomic_DNA"/>
</dbReference>
<gene>
    <name evidence="2" type="ORF">LuPra_01216</name>
</gene>
<name>A0A143PIX2_LUTPR</name>
<dbReference type="PANTHER" id="PTHR43596:SF1">
    <property type="entry name" value="ADP,ATP CARRIER PROTEIN"/>
    <property type="match status" value="1"/>
</dbReference>
<keyword evidence="3" id="KW-1185">Reference proteome</keyword>
<feature type="transmembrane region" description="Helical" evidence="1">
    <location>
        <begin position="311"/>
        <end position="330"/>
    </location>
</feature>
<feature type="transmembrane region" description="Helical" evidence="1">
    <location>
        <begin position="145"/>
        <end position="169"/>
    </location>
</feature>
<keyword evidence="1" id="KW-0472">Membrane</keyword>
<feature type="transmembrane region" description="Helical" evidence="1">
    <location>
        <begin position="433"/>
        <end position="453"/>
    </location>
</feature>
<keyword evidence="1" id="KW-0812">Transmembrane</keyword>
<protein>
    <submittedName>
        <fullName evidence="2">TLC ATP/ADP transporter</fullName>
    </submittedName>
</protein>
<accession>A0A143PIX2</accession>
<dbReference type="Gene3D" id="1.20.1250.20">
    <property type="entry name" value="MFS general substrate transporter like domains"/>
    <property type="match status" value="1"/>
</dbReference>
<feature type="transmembrane region" description="Helical" evidence="1">
    <location>
        <begin position="407"/>
        <end position="427"/>
    </location>
</feature>
<proteinExistence type="predicted"/>
<feature type="transmembrane region" description="Helical" evidence="1">
    <location>
        <begin position="336"/>
        <end position="357"/>
    </location>
</feature>
<feature type="transmembrane region" description="Helical" evidence="1">
    <location>
        <begin position="120"/>
        <end position="139"/>
    </location>
</feature>
<evidence type="ECO:0000313" key="3">
    <source>
        <dbReference type="Proteomes" id="UP000076079"/>
    </source>
</evidence>
<feature type="transmembrane region" description="Helical" evidence="1">
    <location>
        <begin position="53"/>
        <end position="72"/>
    </location>
</feature>
<dbReference type="KEGG" id="abac:LuPra_01216"/>
<keyword evidence="1" id="KW-1133">Transmembrane helix</keyword>
<evidence type="ECO:0000313" key="2">
    <source>
        <dbReference type="EMBL" id="AMY08028.1"/>
    </source>
</evidence>
<organism evidence="2 3">
    <name type="scientific">Luteitalea pratensis</name>
    <dbReference type="NCBI Taxonomy" id="1855912"/>
    <lineage>
        <taxon>Bacteria</taxon>
        <taxon>Pseudomonadati</taxon>
        <taxon>Acidobacteriota</taxon>
        <taxon>Vicinamibacteria</taxon>
        <taxon>Vicinamibacterales</taxon>
        <taxon>Vicinamibacteraceae</taxon>
        <taxon>Luteitalea</taxon>
    </lineage>
</organism>
<dbReference type="InterPro" id="IPR036259">
    <property type="entry name" value="MFS_trans_sf"/>
</dbReference>